<reference evidence="1" key="1">
    <citation type="submission" date="2019-08" db="EMBL/GenBank/DDBJ databases">
        <authorList>
            <person name="Kucharzyk K."/>
            <person name="Murdoch R.W."/>
            <person name="Higgins S."/>
            <person name="Loffler F."/>
        </authorList>
    </citation>
    <scope>NUCLEOTIDE SEQUENCE</scope>
</reference>
<name>A0A645BVP5_9ZZZZ</name>
<protein>
    <submittedName>
        <fullName evidence="1">Uncharacterized protein</fullName>
    </submittedName>
</protein>
<dbReference type="EMBL" id="VSSQ01022906">
    <property type="protein sequence ID" value="MPM69489.1"/>
    <property type="molecule type" value="Genomic_DNA"/>
</dbReference>
<proteinExistence type="predicted"/>
<sequence length="54" mass="5737">MVGGQHTAAVGNLLGALDLDAKPPFDRWTHQSRLEEAVPRGHGILLGLELPAPL</sequence>
<evidence type="ECO:0000313" key="1">
    <source>
        <dbReference type="EMBL" id="MPM69489.1"/>
    </source>
</evidence>
<gene>
    <name evidence="1" type="ORF">SDC9_116434</name>
</gene>
<organism evidence="1">
    <name type="scientific">bioreactor metagenome</name>
    <dbReference type="NCBI Taxonomy" id="1076179"/>
    <lineage>
        <taxon>unclassified sequences</taxon>
        <taxon>metagenomes</taxon>
        <taxon>ecological metagenomes</taxon>
    </lineage>
</organism>
<comment type="caution">
    <text evidence="1">The sequence shown here is derived from an EMBL/GenBank/DDBJ whole genome shotgun (WGS) entry which is preliminary data.</text>
</comment>
<accession>A0A645BVP5</accession>
<dbReference type="AlphaFoldDB" id="A0A645BVP5"/>